<feature type="transmembrane region" description="Helical" evidence="3">
    <location>
        <begin position="268"/>
        <end position="290"/>
    </location>
</feature>
<dbReference type="KEGG" id="gps:C427_1427"/>
<keyword evidence="3" id="KW-0472">Membrane</keyword>
<dbReference type="STRING" id="1129794.C427_1427"/>
<feature type="region of interest" description="Disordered" evidence="2">
    <location>
        <begin position="417"/>
        <end position="443"/>
    </location>
</feature>
<keyword evidence="3" id="KW-0812">Transmembrane</keyword>
<sequence>MNLQKIAVHLLIVLNFVTAIPAAYSQQGDLRGPKNLTPRYSEPQPQRQTQPQTQRGNQSDTYGPVVSSDTLWQISQNYRPNNSLSIYQVMQAIYELNLDAFEQQNLNFLKDGSILRMPSEAYISSFNNSQAKQKAELDAQSLKSNTSSQSAQQAKNTAALDQTRELIEEKLGAIDEAQNRQFLAIRKQFAESISTVQSILDNNQQLSERLNKVNADIDEMRSEGQQKSLQMNQIGESIKELLEKSRQDDALKAAQMAKQETSWLDNPITLILLFTLPILLALSAFAYWMIKRNAPAFVKPEEEDLDDLSLDPIAAEMDNLSDALRAELSGEGDDELDDDNLFGDDDLLDDVLSGELEESLDDALGDSIDDDPEMFDNLGDDDLDELLDEEFEVGSEVVEQDDLDSLFDEDDDDLLAEVQDSDDNSDLDDMLTEEDEPKVDAEVDDIEYEEDESLLAPVTDNDEAITESAVDDEEQPEISIDDLLAESIEESVETPLIDDSEDINEEVLQNLDKEIISQNEELDSVTGSLIDELEQVEQMRSMLPDDDDDDDDELFDVEEPQLGIQKFDGLAEEIDEDLLGDEFDQENIDDEIEVDISEVLQDTQQSVQAEELADTAEELADTAEEIVEPEPSVEAKELPEPEQAVEDEELSEPEQAVEDEELADSEQVVEDEELAEPEQSVEAEELPEPEQAVAAEELAQPEQAVEDEELPDPEQAVDAEELAEPEQAVAVEELPESEQAVEDEELADDSIDEDDELDTELNEDFDMPTNSDSTLDEDQLEKALEDFEKEELDEVLEDLTSNEPASISSLDDLEFSADDFVIKNQPREPLSSTSPTLDEGESVDDFDDSELDNAFDETIDGLSFESSQNSRDELDDLPGLGDWLDDDVKPNQKQTNADEDDGIIEELEGSSFDEMLETIDFDDDLSLEEDDTGFDIAALLDGTFESEDIDESELDTEDFLDVESLLNESFSAESDDEIDKALDLDIPLEPFANEQDNLNMIDVDADDGLGAKLDLAHAYIEIGEDDSAKELLDEILKKGSAEQIAEVKIILNKLD</sequence>
<evidence type="ECO:0000313" key="5">
    <source>
        <dbReference type="EMBL" id="AGH43536.1"/>
    </source>
</evidence>
<protein>
    <recommendedName>
        <fullName evidence="7">Pilus assembly protein FimV</fullName>
    </recommendedName>
</protein>
<organism evidence="5 6">
    <name type="scientific">Paraglaciecola psychrophila 170</name>
    <dbReference type="NCBI Taxonomy" id="1129794"/>
    <lineage>
        <taxon>Bacteria</taxon>
        <taxon>Pseudomonadati</taxon>
        <taxon>Pseudomonadota</taxon>
        <taxon>Gammaproteobacteria</taxon>
        <taxon>Alteromonadales</taxon>
        <taxon>Alteromonadaceae</taxon>
        <taxon>Paraglaciecola</taxon>
    </lineage>
</organism>
<feature type="compositionally biased region" description="Acidic residues" evidence="2">
    <location>
        <begin position="704"/>
        <end position="724"/>
    </location>
</feature>
<name>K7AG19_9ALTE</name>
<reference evidence="5 6" key="1">
    <citation type="journal article" date="2013" name="Genome Announc.">
        <title>Complete Genome Sequence of Glaciecola psychrophila Strain 170T.</title>
        <authorList>
            <person name="Yin J."/>
            <person name="Chen J."/>
            <person name="Liu G."/>
            <person name="Yu Y."/>
            <person name="Song L."/>
            <person name="Wang X."/>
            <person name="Qu X."/>
        </authorList>
    </citation>
    <scope>NUCLEOTIDE SEQUENCE [LARGE SCALE GENOMIC DNA]</scope>
    <source>
        <strain evidence="5 6">170</strain>
    </source>
</reference>
<dbReference type="NCBIfam" id="TIGR03505">
    <property type="entry name" value="FimV_core"/>
    <property type="match status" value="1"/>
</dbReference>
<keyword evidence="1" id="KW-0175">Coiled coil</keyword>
<evidence type="ECO:0000256" key="1">
    <source>
        <dbReference type="SAM" id="Coils"/>
    </source>
</evidence>
<feature type="region of interest" description="Disordered" evidence="2">
    <location>
        <begin position="819"/>
        <end position="900"/>
    </location>
</feature>
<feature type="signal peptide" evidence="4">
    <location>
        <begin position="1"/>
        <end position="25"/>
    </location>
</feature>
<dbReference type="PATRIC" id="fig|1129794.4.peg.1412"/>
<dbReference type="NCBIfam" id="TIGR03504">
    <property type="entry name" value="FimV_Cterm"/>
    <property type="match status" value="1"/>
</dbReference>
<feature type="compositionally biased region" description="Acidic residues" evidence="2">
    <location>
        <begin position="643"/>
        <end position="688"/>
    </location>
</feature>
<feature type="compositionally biased region" description="Polar residues" evidence="2">
    <location>
        <begin position="141"/>
        <end position="157"/>
    </location>
</feature>
<keyword evidence="4" id="KW-0732">Signal</keyword>
<dbReference type="AlphaFoldDB" id="K7AG19"/>
<feature type="coiled-coil region" evidence="1">
    <location>
        <begin position="160"/>
        <end position="223"/>
    </location>
</feature>
<evidence type="ECO:0000256" key="3">
    <source>
        <dbReference type="SAM" id="Phobius"/>
    </source>
</evidence>
<gene>
    <name evidence="5" type="ORF">C427_1427</name>
</gene>
<feature type="region of interest" description="Disordered" evidence="2">
    <location>
        <begin position="136"/>
        <end position="157"/>
    </location>
</feature>
<dbReference type="InterPro" id="IPR020011">
    <property type="entry name" value="FimV_C"/>
</dbReference>
<dbReference type="eggNOG" id="COG3170">
    <property type="taxonomic scope" value="Bacteria"/>
</dbReference>
<evidence type="ECO:0000313" key="6">
    <source>
        <dbReference type="Proteomes" id="UP000011864"/>
    </source>
</evidence>
<feature type="region of interest" description="Disordered" evidence="2">
    <location>
        <begin position="609"/>
        <end position="776"/>
    </location>
</feature>
<dbReference type="RefSeq" id="WP_007641795.1">
    <property type="nucleotide sequence ID" value="NC_020514.1"/>
</dbReference>
<evidence type="ECO:0000256" key="4">
    <source>
        <dbReference type="SAM" id="SignalP"/>
    </source>
</evidence>
<feature type="compositionally biased region" description="Low complexity" evidence="2">
    <location>
        <begin position="43"/>
        <end position="55"/>
    </location>
</feature>
<proteinExistence type="predicted"/>
<evidence type="ECO:0008006" key="7">
    <source>
        <dbReference type="Google" id="ProtNLM"/>
    </source>
</evidence>
<dbReference type="HOGENOM" id="CLU_266090_0_0_6"/>
<dbReference type="Gene3D" id="1.20.58.2200">
    <property type="match status" value="1"/>
</dbReference>
<dbReference type="Proteomes" id="UP000011864">
    <property type="component" value="Chromosome"/>
</dbReference>
<dbReference type="InterPro" id="IPR038440">
    <property type="entry name" value="FimV_C_sf"/>
</dbReference>
<dbReference type="eggNOG" id="COG3827">
    <property type="taxonomic scope" value="Bacteria"/>
</dbReference>
<feature type="compositionally biased region" description="Acidic residues" evidence="2">
    <location>
        <begin position="838"/>
        <end position="859"/>
    </location>
</feature>
<dbReference type="OrthoDB" id="5298707at2"/>
<dbReference type="EMBL" id="CP003837">
    <property type="protein sequence ID" value="AGH43536.1"/>
    <property type="molecule type" value="Genomic_DNA"/>
</dbReference>
<feature type="compositionally biased region" description="Acidic residues" evidence="2">
    <location>
        <begin position="611"/>
        <end position="628"/>
    </location>
</feature>
<accession>K7AG19</accession>
<keyword evidence="6" id="KW-1185">Reference proteome</keyword>
<feature type="region of interest" description="Disordered" evidence="2">
    <location>
        <begin position="28"/>
        <end position="64"/>
    </location>
</feature>
<keyword evidence="3" id="KW-1133">Transmembrane helix</keyword>
<evidence type="ECO:0000256" key="2">
    <source>
        <dbReference type="SAM" id="MobiDB-lite"/>
    </source>
</evidence>
<feature type="compositionally biased region" description="Acidic residues" evidence="2">
    <location>
        <begin position="733"/>
        <end position="766"/>
    </location>
</feature>
<dbReference type="InterPro" id="IPR020012">
    <property type="entry name" value="LysM_FimV"/>
</dbReference>
<feature type="chain" id="PRO_5003899088" description="Pilus assembly protein FimV" evidence="4">
    <location>
        <begin position="26"/>
        <end position="1055"/>
    </location>
</feature>